<gene>
    <name evidence="2" type="ORF">P262_01650</name>
</gene>
<dbReference type="Proteomes" id="UP000018545">
    <property type="component" value="Chromosome"/>
</dbReference>
<dbReference type="PATRIC" id="fig|1401659.3.peg.1164"/>
<dbReference type="KEGG" id="csi:P262_01650"/>
<protein>
    <recommendedName>
        <fullName evidence="4">Ead/Ea22-like family protein</fullName>
    </recommendedName>
</protein>
<dbReference type="HOGENOM" id="CLU_046529_5_3_6"/>
<evidence type="ECO:0008006" key="4">
    <source>
        <dbReference type="Google" id="ProtNLM"/>
    </source>
</evidence>
<evidence type="ECO:0000313" key="3">
    <source>
        <dbReference type="Proteomes" id="UP000018545"/>
    </source>
</evidence>
<keyword evidence="1" id="KW-0175">Coiled coil</keyword>
<feature type="coiled-coil region" evidence="1">
    <location>
        <begin position="36"/>
        <end position="63"/>
    </location>
</feature>
<evidence type="ECO:0000256" key="1">
    <source>
        <dbReference type="SAM" id="Coils"/>
    </source>
</evidence>
<proteinExistence type="predicted"/>
<sequence length="173" mass="18812">MNNDELIAAGHELAKCLDNEPLLDIAKLLSKMATQLDVTTAALREKTKQCEQLAAENSALKSSRAVLAENTFEACNAIASAGFSHEAIMRGLYESTGDGNKYPKPITTLVDEAMRKLETPATDAFLREVRAQGVEMFADFCRKKGDVRAYCFFNDAALNAEEFAAELRKGGAA</sequence>
<accession>V5TX83</accession>
<organism evidence="2 3">
    <name type="scientific">Cronobacter malonaticus</name>
    <dbReference type="NCBI Taxonomy" id="413503"/>
    <lineage>
        <taxon>Bacteria</taxon>
        <taxon>Pseudomonadati</taxon>
        <taxon>Pseudomonadota</taxon>
        <taxon>Gammaproteobacteria</taxon>
        <taxon>Enterobacterales</taxon>
        <taxon>Enterobacteriaceae</taxon>
        <taxon>Cronobacter</taxon>
    </lineage>
</organism>
<evidence type="ECO:0000313" key="2">
    <source>
        <dbReference type="EMBL" id="AHB69532.1"/>
    </source>
</evidence>
<dbReference type="RefSeq" id="WP_023898264.1">
    <property type="nucleotide sequence ID" value="NC_023032.1"/>
</dbReference>
<reference evidence="2 3" key="1">
    <citation type="journal article" date="2014" name="Genome Announc.">
        <title>Complete Genome Sequence of Cronobacter sakazakii Strain CMCC 45402.</title>
        <authorList>
            <person name="Zhao Z."/>
            <person name="Wang L."/>
            <person name="Wang B."/>
            <person name="Liang H."/>
            <person name="Ye Q."/>
            <person name="Zeng M."/>
        </authorList>
    </citation>
    <scope>NUCLEOTIDE SEQUENCE [LARGE SCALE GENOMIC DNA]</scope>
    <source>
        <strain evidence="3">45402</strain>
    </source>
</reference>
<dbReference type="EMBL" id="CP006731">
    <property type="protein sequence ID" value="AHB69532.1"/>
    <property type="molecule type" value="Genomic_DNA"/>
</dbReference>
<name>V5TX83_9ENTR</name>
<dbReference type="AlphaFoldDB" id="V5TX83"/>